<dbReference type="EMBL" id="LSBJ02000002">
    <property type="protein sequence ID" value="OAQ69795.1"/>
    <property type="molecule type" value="Genomic_DNA"/>
</dbReference>
<evidence type="ECO:0000313" key="8">
    <source>
        <dbReference type="Proteomes" id="UP000078397"/>
    </source>
</evidence>
<dbReference type="GO" id="GO:0070008">
    <property type="term" value="F:serine-type exopeptidase activity"/>
    <property type="evidence" value="ECO:0007669"/>
    <property type="project" value="InterPro"/>
</dbReference>
<dbReference type="PANTHER" id="PTHR11010:SF23">
    <property type="entry name" value="SERINE PEPTIDASE"/>
    <property type="match status" value="1"/>
</dbReference>
<dbReference type="AlphaFoldDB" id="A0A179FVW4"/>
<dbReference type="InterPro" id="IPR008758">
    <property type="entry name" value="Peptidase_S28"/>
</dbReference>
<reference evidence="7 8" key="1">
    <citation type="journal article" date="2016" name="PLoS Pathog.">
        <title>Biosynthesis of antibiotic leucinostatins in bio-control fungus Purpureocillium lilacinum and their inhibition on phytophthora revealed by genome mining.</title>
        <authorList>
            <person name="Wang G."/>
            <person name="Liu Z."/>
            <person name="Lin R."/>
            <person name="Li E."/>
            <person name="Mao Z."/>
            <person name="Ling J."/>
            <person name="Yang Y."/>
            <person name="Yin W.B."/>
            <person name="Xie B."/>
        </authorList>
    </citation>
    <scope>NUCLEOTIDE SEQUENCE [LARGE SCALE GENOMIC DNA]</scope>
    <source>
        <strain evidence="7">170</strain>
    </source>
</reference>
<dbReference type="KEGG" id="pchm:VFPPC_02375"/>
<evidence type="ECO:0000256" key="1">
    <source>
        <dbReference type="ARBA" id="ARBA00011079"/>
    </source>
</evidence>
<evidence type="ECO:0000313" key="7">
    <source>
        <dbReference type="EMBL" id="OAQ69795.1"/>
    </source>
</evidence>
<evidence type="ECO:0000256" key="3">
    <source>
        <dbReference type="ARBA" id="ARBA00022729"/>
    </source>
</evidence>
<evidence type="ECO:0000256" key="5">
    <source>
        <dbReference type="ARBA" id="ARBA00023180"/>
    </source>
</evidence>
<keyword evidence="2" id="KW-0645">Protease</keyword>
<dbReference type="Pfam" id="PF05577">
    <property type="entry name" value="Peptidase_S28"/>
    <property type="match status" value="2"/>
</dbReference>
<keyword evidence="5" id="KW-0325">Glycoprotein</keyword>
<feature type="chain" id="PRO_5008102065" evidence="6">
    <location>
        <begin position="22"/>
        <end position="539"/>
    </location>
</feature>
<keyword evidence="3 6" id="KW-0732">Signal</keyword>
<dbReference type="RefSeq" id="XP_018146332.1">
    <property type="nucleotide sequence ID" value="XM_018282034.1"/>
</dbReference>
<evidence type="ECO:0000256" key="2">
    <source>
        <dbReference type="ARBA" id="ARBA00022670"/>
    </source>
</evidence>
<evidence type="ECO:0000256" key="4">
    <source>
        <dbReference type="ARBA" id="ARBA00022801"/>
    </source>
</evidence>
<dbReference type="PANTHER" id="PTHR11010">
    <property type="entry name" value="PROTEASE S28 PRO-X CARBOXYPEPTIDASE-RELATED"/>
    <property type="match status" value="1"/>
</dbReference>
<comment type="similarity">
    <text evidence="1">Belongs to the peptidase S28 family.</text>
</comment>
<organism evidence="7 8">
    <name type="scientific">Pochonia chlamydosporia 170</name>
    <dbReference type="NCBI Taxonomy" id="1380566"/>
    <lineage>
        <taxon>Eukaryota</taxon>
        <taxon>Fungi</taxon>
        <taxon>Dikarya</taxon>
        <taxon>Ascomycota</taxon>
        <taxon>Pezizomycotina</taxon>
        <taxon>Sordariomycetes</taxon>
        <taxon>Hypocreomycetidae</taxon>
        <taxon>Hypocreales</taxon>
        <taxon>Clavicipitaceae</taxon>
        <taxon>Pochonia</taxon>
    </lineage>
</organism>
<protein>
    <submittedName>
        <fullName evidence="7">Serine peptidase</fullName>
    </submittedName>
</protein>
<dbReference type="GO" id="GO:0006508">
    <property type="term" value="P:proteolysis"/>
    <property type="evidence" value="ECO:0007669"/>
    <property type="project" value="UniProtKB-KW"/>
</dbReference>
<feature type="signal peptide" evidence="6">
    <location>
        <begin position="1"/>
        <end position="21"/>
    </location>
</feature>
<keyword evidence="4" id="KW-0378">Hydrolase</keyword>
<dbReference type="GO" id="GO:0008239">
    <property type="term" value="F:dipeptidyl-peptidase activity"/>
    <property type="evidence" value="ECO:0007669"/>
    <property type="project" value="TreeGrafter"/>
</dbReference>
<proteinExistence type="inferred from homology"/>
<dbReference type="SUPFAM" id="SSF53474">
    <property type="entry name" value="alpha/beta-Hydrolases"/>
    <property type="match status" value="1"/>
</dbReference>
<evidence type="ECO:0000256" key="6">
    <source>
        <dbReference type="SAM" id="SignalP"/>
    </source>
</evidence>
<sequence>MRLSFLAATIAALTAPATVNAVHASQELGYIPPIPEDVSGPIGLSKRATNPNIKAATFQQLIDHNNPSLGTFTQRYWYNAEFYNGPGSPIVLNAPGEFASDQFTGYTTNLTLPGVFAQSNGGAALILEHRYWGKSSPYQSLTTENLQYLTLDQSIQDLIYFAKNVKLPFDPNGSSKPDKAPWILSGCSYPGALAAWTHHLAPGTFWAYHCSSAVVEAIGDYWQYFAPIDSALPKNCTTDLKRMNKYIQKVLTNGTDEAKNKLKKKFGFDGLADDDFVSAIDGSLGSWQGQQFYSGYTDTFKMCDYIEGVAPGNATKIPGPEGVGTCTGLKNWAKWWREYMLPGPGSCSTVDSWKGYPPLACYDTHNASYPLFTDLTVENPFNRQWMWFLCNEAFEYWQVGSPKSTVGYPPPMYNVDYWRRQCPVYFPEVHGHKVGMVKGIRAEDVNKRTGGWNNVNTTRLMWVNGEYDPWRSASVASDFRPGGAFVGDEERPSYVIPKAAHCNDMIIRNAAANPGVKQVVDAEVAKMKEWVDAFYKKRG</sequence>
<comment type="caution">
    <text evidence="7">The sequence shown here is derived from an EMBL/GenBank/DDBJ whole genome shotgun (WGS) entry which is preliminary data.</text>
</comment>
<dbReference type="GeneID" id="28846028"/>
<accession>A0A179FVW4</accession>
<dbReference type="Proteomes" id="UP000078397">
    <property type="component" value="Unassembled WGS sequence"/>
</dbReference>
<dbReference type="Gene3D" id="3.40.50.1820">
    <property type="entry name" value="alpha/beta hydrolase"/>
    <property type="match status" value="2"/>
</dbReference>
<keyword evidence="8" id="KW-1185">Reference proteome</keyword>
<name>A0A179FVW4_METCM</name>
<gene>
    <name evidence="7" type="ORF">VFPPC_02375</name>
</gene>
<dbReference type="OrthoDB" id="1735038at2759"/>
<dbReference type="InterPro" id="IPR029058">
    <property type="entry name" value="AB_hydrolase_fold"/>
</dbReference>